<protein>
    <submittedName>
        <fullName evidence="1">Uncharacterized protein</fullName>
    </submittedName>
</protein>
<sequence length="54" mass="6130">MLKSLRCDDETVKLVSQMRKLMGKGGFHLTKWVSNSRAVLNAIPEIERAEKVKS</sequence>
<evidence type="ECO:0000313" key="2">
    <source>
        <dbReference type="Proteomes" id="UP001152320"/>
    </source>
</evidence>
<dbReference type="PANTHER" id="PTHR47331">
    <property type="entry name" value="PHD-TYPE DOMAIN-CONTAINING PROTEIN"/>
    <property type="match status" value="1"/>
</dbReference>
<reference evidence="1" key="1">
    <citation type="submission" date="2021-10" db="EMBL/GenBank/DDBJ databases">
        <title>Tropical sea cucumber genome reveals ecological adaptation and Cuvierian tubules defense mechanism.</title>
        <authorList>
            <person name="Chen T."/>
        </authorList>
    </citation>
    <scope>NUCLEOTIDE SEQUENCE</scope>
    <source>
        <strain evidence="1">Nanhai2018</strain>
        <tissue evidence="1">Muscle</tissue>
    </source>
</reference>
<proteinExistence type="predicted"/>
<evidence type="ECO:0000313" key="1">
    <source>
        <dbReference type="EMBL" id="KAJ8046814.1"/>
    </source>
</evidence>
<organism evidence="1 2">
    <name type="scientific">Holothuria leucospilota</name>
    <name type="common">Black long sea cucumber</name>
    <name type="synonym">Mertensiothuria leucospilota</name>
    <dbReference type="NCBI Taxonomy" id="206669"/>
    <lineage>
        <taxon>Eukaryota</taxon>
        <taxon>Metazoa</taxon>
        <taxon>Echinodermata</taxon>
        <taxon>Eleutherozoa</taxon>
        <taxon>Echinozoa</taxon>
        <taxon>Holothuroidea</taxon>
        <taxon>Aspidochirotacea</taxon>
        <taxon>Aspidochirotida</taxon>
        <taxon>Holothuriidae</taxon>
        <taxon>Holothuria</taxon>
    </lineage>
</organism>
<accession>A0A9Q1HHJ3</accession>
<dbReference type="EMBL" id="JAIZAY010000002">
    <property type="protein sequence ID" value="KAJ8046814.1"/>
    <property type="molecule type" value="Genomic_DNA"/>
</dbReference>
<keyword evidence="2" id="KW-1185">Reference proteome</keyword>
<comment type="caution">
    <text evidence="1">The sequence shown here is derived from an EMBL/GenBank/DDBJ whole genome shotgun (WGS) entry which is preliminary data.</text>
</comment>
<gene>
    <name evidence="1" type="ORF">HOLleu_05614</name>
</gene>
<dbReference type="Proteomes" id="UP001152320">
    <property type="component" value="Chromosome 2"/>
</dbReference>
<dbReference type="AlphaFoldDB" id="A0A9Q1HHJ3"/>
<dbReference type="OrthoDB" id="8065733at2759"/>
<name>A0A9Q1HHJ3_HOLLE</name>